<dbReference type="GO" id="GO:0003677">
    <property type="term" value="F:DNA binding"/>
    <property type="evidence" value="ECO:0007669"/>
    <property type="project" value="InterPro"/>
</dbReference>
<keyword evidence="2" id="KW-0539">Nucleus</keyword>
<dbReference type="OrthoDB" id="4934715at2759"/>
<dbReference type="SMART" id="SM00906">
    <property type="entry name" value="Fungal_trans"/>
    <property type="match status" value="1"/>
</dbReference>
<dbReference type="CDD" id="cd12148">
    <property type="entry name" value="fungal_TF_MHR"/>
    <property type="match status" value="1"/>
</dbReference>
<feature type="region of interest" description="Disordered" evidence="3">
    <location>
        <begin position="249"/>
        <end position="271"/>
    </location>
</feature>
<feature type="compositionally biased region" description="Low complexity" evidence="3">
    <location>
        <begin position="763"/>
        <end position="775"/>
    </location>
</feature>
<dbReference type="GO" id="GO:0006351">
    <property type="term" value="P:DNA-templated transcription"/>
    <property type="evidence" value="ECO:0007669"/>
    <property type="project" value="InterPro"/>
</dbReference>
<reference evidence="5 6" key="1">
    <citation type="submission" date="2016-10" db="EMBL/GenBank/DDBJ databases">
        <title>Genome sequence of the basidiomycete white-rot fungus Trametes pubescens.</title>
        <authorList>
            <person name="Makela M.R."/>
            <person name="Granchi Z."/>
            <person name="Peng M."/>
            <person name="De Vries R.P."/>
            <person name="Grigoriev I."/>
            <person name="Riley R."/>
            <person name="Hilden K."/>
        </authorList>
    </citation>
    <scope>NUCLEOTIDE SEQUENCE [LARGE SCALE GENOMIC DNA]</scope>
    <source>
        <strain evidence="5 6">FBCC735</strain>
    </source>
</reference>
<dbReference type="Pfam" id="PF04082">
    <property type="entry name" value="Fungal_trans"/>
    <property type="match status" value="1"/>
</dbReference>
<comment type="subcellular location">
    <subcellularLocation>
        <location evidence="1">Nucleus</location>
    </subcellularLocation>
</comment>
<feature type="compositionally biased region" description="Low complexity" evidence="3">
    <location>
        <begin position="962"/>
        <end position="988"/>
    </location>
</feature>
<gene>
    <name evidence="5" type="ORF">TRAPUB_3254</name>
</gene>
<name>A0A1M2VEA1_TRAPU</name>
<evidence type="ECO:0000313" key="6">
    <source>
        <dbReference type="Proteomes" id="UP000184267"/>
    </source>
</evidence>
<dbReference type="InterPro" id="IPR007219">
    <property type="entry name" value="XnlR_reg_dom"/>
</dbReference>
<feature type="region of interest" description="Disordered" evidence="3">
    <location>
        <begin position="38"/>
        <end position="65"/>
    </location>
</feature>
<feature type="compositionally biased region" description="Low complexity" evidence="3">
    <location>
        <begin position="55"/>
        <end position="65"/>
    </location>
</feature>
<accession>A0A1M2VEA1</accession>
<evidence type="ECO:0000256" key="1">
    <source>
        <dbReference type="ARBA" id="ARBA00004123"/>
    </source>
</evidence>
<proteinExistence type="predicted"/>
<feature type="domain" description="Xylanolytic transcriptional activator regulatory" evidence="4">
    <location>
        <begin position="320"/>
        <end position="395"/>
    </location>
</feature>
<dbReference type="EMBL" id="MNAD01001366">
    <property type="protein sequence ID" value="OJT05904.1"/>
    <property type="molecule type" value="Genomic_DNA"/>
</dbReference>
<feature type="region of interest" description="Disordered" evidence="3">
    <location>
        <begin position="680"/>
        <end position="1059"/>
    </location>
</feature>
<dbReference type="PANTHER" id="PTHR31001">
    <property type="entry name" value="UNCHARACTERIZED TRANSCRIPTIONAL REGULATORY PROTEIN"/>
    <property type="match status" value="1"/>
</dbReference>
<feature type="compositionally biased region" description="Low complexity" evidence="3">
    <location>
        <begin position="1028"/>
        <end position="1039"/>
    </location>
</feature>
<sequence>MAGLPCNDRALLAQGTSGSSVVINLEDVASLWLNELEDEGSDPKAARTSAQDTYSSPMRPSTSSVSVKLEPTAASIPPSSFSVGSQVTLPVGSLRTLHPPAPYDVFLPPPSAGPSALPQVTAALVAYLPAEPERARYLKAFRETMLLHPCFNVPHFEQRIAAIFVWAEGGSMSVSTGPMSKAELARDIFFSSSKGNGSTSKKDQTRASASGPPPGSGEPDRNAPKPTLSFFAAASAAFALGALISRDEGSERSAPLPPGAPPPSPSSDAVGTSATLFALSEQALQLSEKTAAYDPDSIMTMVLQVLFMLHEGQMSVAQSVFPLVGKMVNVARMMGLAIDPDEFPGTFNLFEAESRRRLWWDVIYYDLFVADCMGHPPLIADNTHTTRLPADVDEEKFTPSSTSLPTSESADGDTSSVYFGLKCRLAQLVKNVKKQTFKDPLGEDAADLSIDSASNFEGDVTVFLQELPSGFHLEMTQDMSKPLPPLSGSPFRLAQKCELAILAQRLIMKLYLPFLKEAVAQNKPAHQAVFGTITAAHNIIYASRLLHSVWGQTRPAVFDFYDFGRTLFDAAVVCAHAVIQEPNSIIATEGMKSVTCALDVLRELGSSRLGVEGAHAEKNGAGSRSEAVRIVEAMKRKADAARGGGSASSASAGTKRKHAEVESEPLVASSGFQLPFVGASVSSSKPERPRPSAAGASSSRAAPAPSKEPAAANGEGKPKPEAKKPPKDREKEKGKERSGPKVYDGPLRVRPMTGQPNPRRPRTSSVSTAAGATPAPSAPPPAPPARAAPPPPSPLTSTIQTSLPNTSNRASVSVPESPSVSTPYENYPPPPPTAPNVHEPMQQQQEDYNMQYNSGDDIVDDRRYSAQSSYDSPQSAVMYEPQQQGRYAQQSSSAYPPTPSQQGYYLQYPSDDGPSPAYASSPAVHTHPLTMNMVGPSPLTSNGPNPGGIAPTMTTMPHGHEQQQQQQQPQHYMQQPQDRSHHSSYGHPSHPHMAEQGRQVAPHEYAPPPSSHGHGHGHGHPHPPMPVPSHVQGWPQQGSPGPPPGADMWGDYKFYNMTG</sequence>
<feature type="compositionally biased region" description="Polar residues" evidence="3">
    <location>
        <begin position="841"/>
        <end position="854"/>
    </location>
</feature>
<feature type="compositionally biased region" description="Polar residues" evidence="3">
    <location>
        <begin position="799"/>
        <end position="810"/>
    </location>
</feature>
<evidence type="ECO:0000313" key="5">
    <source>
        <dbReference type="EMBL" id="OJT05904.1"/>
    </source>
</evidence>
<feature type="compositionally biased region" description="Pro residues" evidence="3">
    <location>
        <begin position="776"/>
        <end position="794"/>
    </location>
</feature>
<dbReference type="InterPro" id="IPR050613">
    <property type="entry name" value="Sec_Metabolite_Reg"/>
</dbReference>
<dbReference type="PANTHER" id="PTHR31001:SF81">
    <property type="entry name" value="ZN(II)2CYS6 TRANSCRIPTION FACTOR"/>
    <property type="match status" value="1"/>
</dbReference>
<feature type="region of interest" description="Disordered" evidence="3">
    <location>
        <begin position="193"/>
        <end position="226"/>
    </location>
</feature>
<comment type="caution">
    <text evidence="5">The sequence shown here is derived from an EMBL/GenBank/DDBJ whole genome shotgun (WGS) entry which is preliminary data.</text>
</comment>
<feature type="compositionally biased region" description="Basic and acidic residues" evidence="3">
    <location>
        <begin position="716"/>
        <end position="739"/>
    </location>
</feature>
<dbReference type="STRING" id="154538.A0A1M2VEA1"/>
<evidence type="ECO:0000256" key="2">
    <source>
        <dbReference type="ARBA" id="ARBA00023242"/>
    </source>
</evidence>
<feature type="compositionally biased region" description="Polar residues" evidence="3">
    <location>
        <begin position="865"/>
        <end position="904"/>
    </location>
</feature>
<dbReference type="GO" id="GO:0008270">
    <property type="term" value="F:zinc ion binding"/>
    <property type="evidence" value="ECO:0007669"/>
    <property type="project" value="InterPro"/>
</dbReference>
<dbReference type="AlphaFoldDB" id="A0A1M2VEA1"/>
<protein>
    <recommendedName>
        <fullName evidence="4">Xylanolytic transcriptional activator regulatory domain-containing protein</fullName>
    </recommendedName>
</protein>
<evidence type="ECO:0000256" key="3">
    <source>
        <dbReference type="SAM" id="MobiDB-lite"/>
    </source>
</evidence>
<feature type="compositionally biased region" description="Low complexity" evidence="3">
    <location>
        <begin position="691"/>
        <end position="715"/>
    </location>
</feature>
<evidence type="ECO:0000259" key="4">
    <source>
        <dbReference type="SMART" id="SM00906"/>
    </source>
</evidence>
<organism evidence="5 6">
    <name type="scientific">Trametes pubescens</name>
    <name type="common">White-rot fungus</name>
    <dbReference type="NCBI Taxonomy" id="154538"/>
    <lineage>
        <taxon>Eukaryota</taxon>
        <taxon>Fungi</taxon>
        <taxon>Dikarya</taxon>
        <taxon>Basidiomycota</taxon>
        <taxon>Agaricomycotina</taxon>
        <taxon>Agaricomycetes</taxon>
        <taxon>Polyporales</taxon>
        <taxon>Polyporaceae</taxon>
        <taxon>Trametes</taxon>
    </lineage>
</organism>
<feature type="compositionally biased region" description="Low complexity" evidence="3">
    <location>
        <begin position="811"/>
        <end position="825"/>
    </location>
</feature>
<keyword evidence="6" id="KW-1185">Reference proteome</keyword>
<feature type="region of interest" description="Disordered" evidence="3">
    <location>
        <begin position="637"/>
        <end position="666"/>
    </location>
</feature>
<feature type="compositionally biased region" description="Pro residues" evidence="3">
    <location>
        <begin position="255"/>
        <end position="265"/>
    </location>
</feature>
<dbReference type="Proteomes" id="UP000184267">
    <property type="component" value="Unassembled WGS sequence"/>
</dbReference>
<dbReference type="GO" id="GO:0005634">
    <property type="term" value="C:nucleus"/>
    <property type="evidence" value="ECO:0007669"/>
    <property type="project" value="UniProtKB-SubCell"/>
</dbReference>
<dbReference type="OMA" id="AGLPCND"/>